<dbReference type="SUPFAM" id="SSF54106">
    <property type="entry name" value="LysM domain"/>
    <property type="match status" value="2"/>
</dbReference>
<dbReference type="CDD" id="cd12797">
    <property type="entry name" value="M23_peptidase"/>
    <property type="match status" value="1"/>
</dbReference>
<dbReference type="Pfam" id="PF01551">
    <property type="entry name" value="Peptidase_M23"/>
    <property type="match status" value="1"/>
</dbReference>
<dbReference type="InterPro" id="IPR036779">
    <property type="entry name" value="LysM_dom_sf"/>
</dbReference>
<evidence type="ECO:0000313" key="4">
    <source>
        <dbReference type="Proteomes" id="UP001056708"/>
    </source>
</evidence>
<dbReference type="Pfam" id="PF01476">
    <property type="entry name" value="LysM"/>
    <property type="match status" value="2"/>
</dbReference>
<dbReference type="SMART" id="SM00257">
    <property type="entry name" value="LysM"/>
    <property type="match status" value="2"/>
</dbReference>
<sequence>MPPTLDKTAVMPDEDFRRSETSSSLPVQSYGRADVAVPIEPHSQHHAESQIKAPVAQEPVQEHVYHVVQSGHTLWRIARAYEVAPASIATANGLPSIETPLEIGEVLRIPVTDTMVYPPREIIAPDSSEAQVAQVTPSTKAHANDDLTPETSLSKIPSSISDSQHNNNAPSQVSSIALDDDKLALMDSSEGFSELLLPGQLSRRVSPESSLDTTALRSSAPVESAEAPELDRDEPLATPSGQDDRESSLLAVAPEIRLNRSFIQRERQVLETLESHEVRQGETLISLANQHQTTIEEIARVNGLDDPNQITAGQRLEIPKQIARRSAPVEVFGEDRTLASVTDKKRRLDANAAIVEDNPLEVALSTLDEERVSRLDADSDVPEISAVPEMAAEADIDEIPVIAAAKPEPPDVSTTDLAREELASEIDEVEPSEMAIPPVSETLTADIARLRDRVRRNDVRRPRPVSSPEPSSTDELTLHVDASDRSLGVVREHSNPQFDRDQIALARRSERDEARRSPEESSESDLASANVSSSASADDDQVAVAPLGSHNYAPLMEPRSVSPELPGLPSSGAYLPKPEERRQAFDGYIWPAQGVFTSGYGWRWGRMHRGIDIAGPVGTPIVAAAPGTVTYSRWNSGGFGNLVEITHPDGSLTLYAHNHRNLVSEGEEVSQGQQIAEMGSTGFSTGPHVHFEIHRPGQGPTDPMAFLPR</sequence>
<dbReference type="PANTHER" id="PTHR21666:SF270">
    <property type="entry name" value="MUREIN HYDROLASE ACTIVATOR ENVC"/>
    <property type="match status" value="1"/>
</dbReference>
<dbReference type="InterPro" id="IPR016047">
    <property type="entry name" value="M23ase_b-sheet_dom"/>
</dbReference>
<feature type="region of interest" description="Disordered" evidence="1">
    <location>
        <begin position="555"/>
        <end position="576"/>
    </location>
</feature>
<evidence type="ECO:0000256" key="1">
    <source>
        <dbReference type="SAM" id="MobiDB-lite"/>
    </source>
</evidence>
<feature type="region of interest" description="Disordered" evidence="1">
    <location>
        <begin position="202"/>
        <end position="248"/>
    </location>
</feature>
<dbReference type="CDD" id="cd00118">
    <property type="entry name" value="LysM"/>
    <property type="match status" value="2"/>
</dbReference>
<dbReference type="PANTHER" id="PTHR21666">
    <property type="entry name" value="PEPTIDASE-RELATED"/>
    <property type="match status" value="1"/>
</dbReference>
<dbReference type="InterPro" id="IPR018392">
    <property type="entry name" value="LysM"/>
</dbReference>
<feature type="compositionally biased region" description="Low complexity" evidence="1">
    <location>
        <begin position="152"/>
        <end position="163"/>
    </location>
</feature>
<dbReference type="Proteomes" id="UP001056708">
    <property type="component" value="Chromosome"/>
</dbReference>
<feature type="domain" description="LysM" evidence="2">
    <location>
        <begin position="274"/>
        <end position="318"/>
    </location>
</feature>
<proteinExistence type="predicted"/>
<reference evidence="3" key="1">
    <citation type="submission" date="2022-06" db="EMBL/GenBank/DDBJ databases">
        <title>Genome sequence of Phormidium yuhuli AB48 isolated from an industrial photobioreactor environment.</title>
        <authorList>
            <person name="Qiu Y."/>
            <person name="Noonan A.J.C."/>
            <person name="Dofher K."/>
            <person name="Koch M."/>
            <person name="Kieft B."/>
            <person name="Lin X."/>
            <person name="Ziels R.M."/>
            <person name="Hallam S.J."/>
        </authorList>
    </citation>
    <scope>NUCLEOTIDE SEQUENCE</scope>
    <source>
        <strain evidence="3">AB48</strain>
    </source>
</reference>
<gene>
    <name evidence="3" type="ORF">NEA10_06265</name>
</gene>
<feature type="domain" description="LysM" evidence="2">
    <location>
        <begin position="64"/>
        <end position="109"/>
    </location>
</feature>
<dbReference type="InterPro" id="IPR011055">
    <property type="entry name" value="Dup_hybrid_motif"/>
</dbReference>
<feature type="compositionally biased region" description="Polar residues" evidence="1">
    <location>
        <begin position="207"/>
        <end position="217"/>
    </location>
</feature>
<name>A0ABY5ASW2_9CYAN</name>
<feature type="region of interest" description="Disordered" evidence="1">
    <location>
        <begin position="127"/>
        <end position="172"/>
    </location>
</feature>
<organism evidence="3 4">
    <name type="scientific">Phormidium yuhuli AB48</name>
    <dbReference type="NCBI Taxonomy" id="2940671"/>
    <lineage>
        <taxon>Bacteria</taxon>
        <taxon>Bacillati</taxon>
        <taxon>Cyanobacteriota</taxon>
        <taxon>Cyanophyceae</taxon>
        <taxon>Oscillatoriophycideae</taxon>
        <taxon>Oscillatoriales</taxon>
        <taxon>Oscillatoriaceae</taxon>
        <taxon>Phormidium</taxon>
        <taxon>Phormidium yuhuli</taxon>
    </lineage>
</organism>
<evidence type="ECO:0000259" key="2">
    <source>
        <dbReference type="PROSITE" id="PS51782"/>
    </source>
</evidence>
<dbReference type="RefSeq" id="WP_252664446.1">
    <property type="nucleotide sequence ID" value="NZ_CP098611.1"/>
</dbReference>
<feature type="compositionally biased region" description="Polar residues" evidence="1">
    <location>
        <begin position="128"/>
        <end position="141"/>
    </location>
</feature>
<keyword evidence="4" id="KW-1185">Reference proteome</keyword>
<evidence type="ECO:0000313" key="3">
    <source>
        <dbReference type="EMBL" id="USR92322.1"/>
    </source>
</evidence>
<dbReference type="EMBL" id="CP098611">
    <property type="protein sequence ID" value="USR92322.1"/>
    <property type="molecule type" value="Genomic_DNA"/>
</dbReference>
<dbReference type="PROSITE" id="PS51782">
    <property type="entry name" value="LYSM"/>
    <property type="match status" value="2"/>
</dbReference>
<feature type="region of interest" description="Disordered" evidence="1">
    <location>
        <begin position="454"/>
        <end position="539"/>
    </location>
</feature>
<dbReference type="InterPro" id="IPR050570">
    <property type="entry name" value="Cell_wall_metabolism_enzyme"/>
</dbReference>
<dbReference type="Gene3D" id="2.70.70.10">
    <property type="entry name" value="Glucose Permease (Domain IIA)"/>
    <property type="match status" value="1"/>
</dbReference>
<dbReference type="SUPFAM" id="SSF51261">
    <property type="entry name" value="Duplicated hybrid motif"/>
    <property type="match status" value="1"/>
</dbReference>
<feature type="compositionally biased region" description="Basic and acidic residues" evidence="1">
    <location>
        <begin position="476"/>
        <end position="519"/>
    </location>
</feature>
<feature type="compositionally biased region" description="Low complexity" evidence="1">
    <location>
        <begin position="524"/>
        <end position="536"/>
    </location>
</feature>
<protein>
    <submittedName>
        <fullName evidence="3">Peptidoglycan DD-metalloendopeptidase family protein</fullName>
    </submittedName>
</protein>
<dbReference type="Gene3D" id="3.10.350.10">
    <property type="entry name" value="LysM domain"/>
    <property type="match status" value="2"/>
</dbReference>
<feature type="region of interest" description="Disordered" evidence="1">
    <location>
        <begin position="1"/>
        <end position="29"/>
    </location>
</feature>
<accession>A0ABY5ASW2</accession>